<keyword evidence="2" id="KW-0812">Transmembrane</keyword>
<proteinExistence type="predicted"/>
<feature type="region of interest" description="Disordered" evidence="1">
    <location>
        <begin position="173"/>
        <end position="204"/>
    </location>
</feature>
<keyword evidence="2" id="KW-1133">Transmembrane helix</keyword>
<feature type="transmembrane region" description="Helical" evidence="2">
    <location>
        <begin position="71"/>
        <end position="92"/>
    </location>
</feature>
<evidence type="ECO:0000256" key="1">
    <source>
        <dbReference type="SAM" id="MobiDB-lite"/>
    </source>
</evidence>
<keyword evidence="2" id="KW-0472">Membrane</keyword>
<dbReference type="EMBL" id="JAVFKD010000012">
    <property type="protein sequence ID" value="KAK5993014.1"/>
    <property type="molecule type" value="Genomic_DNA"/>
</dbReference>
<feature type="transmembrane region" description="Helical" evidence="2">
    <location>
        <begin position="42"/>
        <end position="64"/>
    </location>
</feature>
<evidence type="ECO:0000256" key="2">
    <source>
        <dbReference type="SAM" id="Phobius"/>
    </source>
</evidence>
<accession>A0ABR0SLL9</accession>
<reference evidence="3 4" key="1">
    <citation type="submission" date="2024-01" db="EMBL/GenBank/DDBJ databases">
        <title>Complete genome of Cladobotryum mycophilum ATHUM6906.</title>
        <authorList>
            <person name="Christinaki A.C."/>
            <person name="Myridakis A.I."/>
            <person name="Kouvelis V.N."/>
        </authorList>
    </citation>
    <scope>NUCLEOTIDE SEQUENCE [LARGE SCALE GENOMIC DNA]</scope>
    <source>
        <strain evidence="3 4">ATHUM6906</strain>
    </source>
</reference>
<keyword evidence="4" id="KW-1185">Reference proteome</keyword>
<feature type="compositionally biased region" description="Basic residues" evidence="1">
    <location>
        <begin position="174"/>
        <end position="204"/>
    </location>
</feature>
<comment type="caution">
    <text evidence="3">The sequence shown here is derived from an EMBL/GenBank/DDBJ whole genome shotgun (WGS) entry which is preliminary data.</text>
</comment>
<evidence type="ECO:0000313" key="3">
    <source>
        <dbReference type="EMBL" id="KAK5993014.1"/>
    </source>
</evidence>
<feature type="transmembrane region" description="Helical" evidence="2">
    <location>
        <begin position="134"/>
        <end position="155"/>
    </location>
</feature>
<protein>
    <recommendedName>
        <fullName evidence="5">MARVEL domain-containing protein</fullName>
    </recommendedName>
</protein>
<gene>
    <name evidence="3" type="ORF">PT974_06440</name>
</gene>
<dbReference type="Proteomes" id="UP001338125">
    <property type="component" value="Unassembled WGS sequence"/>
</dbReference>
<organism evidence="3 4">
    <name type="scientific">Cladobotryum mycophilum</name>
    <dbReference type="NCBI Taxonomy" id="491253"/>
    <lineage>
        <taxon>Eukaryota</taxon>
        <taxon>Fungi</taxon>
        <taxon>Dikarya</taxon>
        <taxon>Ascomycota</taxon>
        <taxon>Pezizomycotina</taxon>
        <taxon>Sordariomycetes</taxon>
        <taxon>Hypocreomycetidae</taxon>
        <taxon>Hypocreales</taxon>
        <taxon>Hypocreaceae</taxon>
        <taxon>Cladobotryum</taxon>
    </lineage>
</organism>
<evidence type="ECO:0000313" key="4">
    <source>
        <dbReference type="Proteomes" id="UP001338125"/>
    </source>
</evidence>
<name>A0ABR0SLL9_9HYPO</name>
<sequence length="204" mass="22937">MLFALIFVCNRISQIVTLTPIVGMLGWFVNKFNDHNALTPDPVLILFIVSTLALAWAVFTLFSYHRSSHNALLVALVDILFVGAFIAGIYYLSGIRHADCDDPSPRRYWTRHVPGVNDAGIVWGLEKPCAMLKASWAFAIINCMLFAVTAFAAYLHGDKMPVVVYDERVVRSSHSGHHSSRHSHRHRSRSGGSRHSHRSHRVYV</sequence>
<evidence type="ECO:0008006" key="5">
    <source>
        <dbReference type="Google" id="ProtNLM"/>
    </source>
</evidence>